<keyword evidence="2" id="KW-1133">Transmembrane helix</keyword>
<protein>
    <submittedName>
        <fullName evidence="4">Undecaprenyl-diphosphatase</fullName>
        <ecNumber evidence="4">3.6.1.27</ecNumber>
    </submittedName>
</protein>
<dbReference type="InterPro" id="IPR000326">
    <property type="entry name" value="PAP2/HPO"/>
</dbReference>
<name>A0ABS4KYU6_STRAV</name>
<evidence type="ECO:0000256" key="1">
    <source>
        <dbReference type="SAM" id="MobiDB-lite"/>
    </source>
</evidence>
<feature type="transmembrane region" description="Helical" evidence="2">
    <location>
        <begin position="40"/>
        <end position="61"/>
    </location>
</feature>
<dbReference type="Proteomes" id="UP001519310">
    <property type="component" value="Unassembled WGS sequence"/>
</dbReference>
<dbReference type="SMART" id="SM00014">
    <property type="entry name" value="acidPPc"/>
    <property type="match status" value="1"/>
</dbReference>
<evidence type="ECO:0000259" key="3">
    <source>
        <dbReference type="SMART" id="SM00014"/>
    </source>
</evidence>
<feature type="transmembrane region" description="Helical" evidence="2">
    <location>
        <begin position="226"/>
        <end position="244"/>
    </location>
</feature>
<sequence length="287" mass="30264">MAPPTGSSPRRAALRDRLRHPLRHLPAWHGGPDATFAARLLLTTAATAVVSVPFAVALVLVESGWQPLLRLDRATAERLHATALEHPGLVRVLDVLTGVVWDPVTLRLLVALLVVRLAVRGAWRPAAWAAVTAAGSALVGYLAKIAVERARPHLPEPVAHAPGFSFPSGHAMTALTSSAVLLLVLLPLVPRAWRPLPWALAVLTVVGVGYTRVALGVHWVSDVVGGWLLGLVTVTATTLVFEAWRADTGRPRAAVTDGLEPELTGPDPESAPPAGAPAPPAPRTGRR</sequence>
<gene>
    <name evidence="4" type="ORF">J2Z77_000990</name>
</gene>
<dbReference type="Pfam" id="PF01569">
    <property type="entry name" value="PAP2"/>
    <property type="match status" value="1"/>
</dbReference>
<reference evidence="4 5" key="1">
    <citation type="submission" date="2021-03" db="EMBL/GenBank/DDBJ databases">
        <title>Genomic Encyclopedia of Type Strains, Phase IV (KMG-IV): sequencing the most valuable type-strain genomes for metagenomic binning, comparative biology and taxonomic classification.</title>
        <authorList>
            <person name="Goeker M."/>
        </authorList>
    </citation>
    <scope>NUCLEOTIDE SEQUENCE [LARGE SCALE GENOMIC DNA]</scope>
    <source>
        <strain evidence="4 5">DSM 40526</strain>
    </source>
</reference>
<dbReference type="EC" id="3.6.1.27" evidence="4"/>
<dbReference type="Gene3D" id="1.20.144.10">
    <property type="entry name" value="Phosphatidic acid phosphatase type 2/haloperoxidase"/>
    <property type="match status" value="1"/>
</dbReference>
<dbReference type="CDD" id="cd03392">
    <property type="entry name" value="PAP2_like_2"/>
    <property type="match status" value="1"/>
</dbReference>
<feature type="transmembrane region" description="Helical" evidence="2">
    <location>
        <begin position="167"/>
        <end position="186"/>
    </location>
</feature>
<feature type="compositionally biased region" description="Pro residues" evidence="1">
    <location>
        <begin position="269"/>
        <end position="287"/>
    </location>
</feature>
<feature type="domain" description="Phosphatidic acid phosphatase type 2/haloperoxidase" evidence="3">
    <location>
        <begin position="123"/>
        <end position="238"/>
    </location>
</feature>
<evidence type="ECO:0000313" key="4">
    <source>
        <dbReference type="EMBL" id="MBP2035203.1"/>
    </source>
</evidence>
<evidence type="ECO:0000313" key="5">
    <source>
        <dbReference type="Proteomes" id="UP001519310"/>
    </source>
</evidence>
<dbReference type="PANTHER" id="PTHR14969:SF13">
    <property type="entry name" value="AT30094P"/>
    <property type="match status" value="1"/>
</dbReference>
<dbReference type="GO" id="GO:0050380">
    <property type="term" value="F:undecaprenyl-diphosphatase activity"/>
    <property type="evidence" value="ECO:0007669"/>
    <property type="project" value="UniProtKB-EC"/>
</dbReference>
<keyword evidence="5" id="KW-1185">Reference proteome</keyword>
<keyword evidence="2" id="KW-0472">Membrane</keyword>
<dbReference type="RefSeq" id="WP_189968980.1">
    <property type="nucleotide sequence ID" value="NZ_BMVL01000005.1"/>
</dbReference>
<proteinExistence type="predicted"/>
<feature type="transmembrane region" description="Helical" evidence="2">
    <location>
        <begin position="198"/>
        <end position="220"/>
    </location>
</feature>
<keyword evidence="2" id="KW-0812">Transmembrane</keyword>
<dbReference type="EMBL" id="JAGGLQ010000002">
    <property type="protein sequence ID" value="MBP2035203.1"/>
    <property type="molecule type" value="Genomic_DNA"/>
</dbReference>
<dbReference type="InterPro" id="IPR036938">
    <property type="entry name" value="PAP2/HPO_sf"/>
</dbReference>
<feature type="transmembrane region" description="Helical" evidence="2">
    <location>
        <begin position="126"/>
        <end position="147"/>
    </location>
</feature>
<evidence type="ECO:0000256" key="2">
    <source>
        <dbReference type="SAM" id="Phobius"/>
    </source>
</evidence>
<dbReference type="PANTHER" id="PTHR14969">
    <property type="entry name" value="SPHINGOSINE-1-PHOSPHATE PHOSPHOHYDROLASE"/>
    <property type="match status" value="1"/>
</dbReference>
<comment type="caution">
    <text evidence="4">The sequence shown here is derived from an EMBL/GenBank/DDBJ whole genome shotgun (WGS) entry which is preliminary data.</text>
</comment>
<accession>A0ABS4KYU6</accession>
<keyword evidence="4" id="KW-0378">Hydrolase</keyword>
<dbReference type="SUPFAM" id="SSF48317">
    <property type="entry name" value="Acid phosphatase/Vanadium-dependent haloperoxidase"/>
    <property type="match status" value="1"/>
</dbReference>
<feature type="region of interest" description="Disordered" evidence="1">
    <location>
        <begin position="251"/>
        <end position="287"/>
    </location>
</feature>
<organism evidence="4 5">
    <name type="scientific">Streptomyces avidinii</name>
    <dbReference type="NCBI Taxonomy" id="1895"/>
    <lineage>
        <taxon>Bacteria</taxon>
        <taxon>Bacillati</taxon>
        <taxon>Actinomycetota</taxon>
        <taxon>Actinomycetes</taxon>
        <taxon>Kitasatosporales</taxon>
        <taxon>Streptomycetaceae</taxon>
        <taxon>Streptomyces</taxon>
    </lineage>
</organism>